<evidence type="ECO:0000256" key="1">
    <source>
        <dbReference type="SAM" id="Phobius"/>
    </source>
</evidence>
<accession>A0ABQ4R2K5</accession>
<proteinExistence type="predicted"/>
<comment type="caution">
    <text evidence="2">The sequence shown here is derived from an EMBL/GenBank/DDBJ whole genome shotgun (WGS) entry which is preliminary data.</text>
</comment>
<dbReference type="RefSeq" id="WP_128566494.1">
    <property type="nucleotide sequence ID" value="NZ_BPQH01000015.1"/>
</dbReference>
<protein>
    <recommendedName>
        <fullName evidence="4">DUF4381 domain-containing protein</fullName>
    </recommendedName>
</protein>
<dbReference type="Proteomes" id="UP001055167">
    <property type="component" value="Unassembled WGS sequence"/>
</dbReference>
<organism evidence="2 3">
    <name type="scientific">Methylobacterium crusticola</name>
    <dbReference type="NCBI Taxonomy" id="1697972"/>
    <lineage>
        <taxon>Bacteria</taxon>
        <taxon>Pseudomonadati</taxon>
        <taxon>Pseudomonadota</taxon>
        <taxon>Alphaproteobacteria</taxon>
        <taxon>Hyphomicrobiales</taxon>
        <taxon>Methylobacteriaceae</taxon>
        <taxon>Methylobacterium</taxon>
    </lineage>
</organism>
<reference evidence="2" key="2">
    <citation type="submission" date="2021-08" db="EMBL/GenBank/DDBJ databases">
        <authorList>
            <person name="Tani A."/>
            <person name="Ola A."/>
            <person name="Ogura Y."/>
            <person name="Katsura K."/>
            <person name="Hayashi T."/>
        </authorList>
    </citation>
    <scope>NUCLEOTIDE SEQUENCE</scope>
    <source>
        <strain evidence="2">KCTC 52305</strain>
    </source>
</reference>
<keyword evidence="3" id="KW-1185">Reference proteome</keyword>
<keyword evidence="1" id="KW-0472">Membrane</keyword>
<dbReference type="EMBL" id="BPQH01000015">
    <property type="protein sequence ID" value="GJD51853.1"/>
    <property type="molecule type" value="Genomic_DNA"/>
</dbReference>
<dbReference type="Pfam" id="PF14316">
    <property type="entry name" value="DUF4381"/>
    <property type="match status" value="1"/>
</dbReference>
<evidence type="ECO:0000313" key="3">
    <source>
        <dbReference type="Proteomes" id="UP001055167"/>
    </source>
</evidence>
<feature type="transmembrane region" description="Helical" evidence="1">
    <location>
        <begin position="27"/>
        <end position="49"/>
    </location>
</feature>
<name>A0ABQ4R2K5_9HYPH</name>
<keyword evidence="1" id="KW-0812">Transmembrane</keyword>
<sequence length="154" mass="15943">MPCCEAALADLRGLHAPPDPGLIRLDVAAALVLGLVLAGVAALLGARLARRRGPVRRAALAELAAARSLDPASRHVALARLVRRLARTLGVPEAGAEAGAEAERAAGLDRRLSTDFFSRGPGRALVFDLYAPGPAPDLGPVEDGLARLLARLRA</sequence>
<gene>
    <name evidence="2" type="ORF">OPKNFCMD_4612</name>
</gene>
<evidence type="ECO:0000313" key="2">
    <source>
        <dbReference type="EMBL" id="GJD51853.1"/>
    </source>
</evidence>
<keyword evidence="1" id="KW-1133">Transmembrane helix</keyword>
<reference evidence="2" key="1">
    <citation type="journal article" date="2021" name="Front. Microbiol.">
        <title>Comprehensive Comparative Genomics and Phenotyping of Methylobacterium Species.</title>
        <authorList>
            <person name="Alessa O."/>
            <person name="Ogura Y."/>
            <person name="Fujitani Y."/>
            <person name="Takami H."/>
            <person name="Hayashi T."/>
            <person name="Sahin N."/>
            <person name="Tani A."/>
        </authorList>
    </citation>
    <scope>NUCLEOTIDE SEQUENCE</scope>
    <source>
        <strain evidence="2">KCTC 52305</strain>
    </source>
</reference>
<evidence type="ECO:0008006" key="4">
    <source>
        <dbReference type="Google" id="ProtNLM"/>
    </source>
</evidence>
<dbReference type="InterPro" id="IPR025489">
    <property type="entry name" value="DUF4381"/>
</dbReference>